<protein>
    <recommendedName>
        <fullName evidence="6">RING-type domain-containing protein</fullName>
    </recommendedName>
</protein>
<feature type="domain" description="RING-type" evidence="6">
    <location>
        <begin position="19"/>
        <end position="61"/>
    </location>
</feature>
<sequence length="125" mass="14357">MSKSLSNHACKEKWFEDNCPICHEDIFTSSTPVKALPCGHLMHSPCFQDYTCNQYICPICSKSLGDMKVYFKMLDALLAEERMPEEYASRTQAILCNDCEKKGAARFHWLHHKCPNCGSYNTRLL</sequence>
<dbReference type="Pfam" id="PF14599">
    <property type="entry name" value="zinc_ribbon_6"/>
    <property type="match status" value="1"/>
</dbReference>
<dbReference type="PANTHER" id="PTHR21319">
    <property type="entry name" value="RING FINGER AND CHY ZINC FINGER DOMAIN-CONTAINING PROTEIN 1"/>
    <property type="match status" value="1"/>
</dbReference>
<evidence type="ECO:0000256" key="4">
    <source>
        <dbReference type="ARBA" id="ARBA00022833"/>
    </source>
</evidence>
<dbReference type="GO" id="GO:0005634">
    <property type="term" value="C:nucleus"/>
    <property type="evidence" value="ECO:0007669"/>
    <property type="project" value="TreeGrafter"/>
</dbReference>
<keyword evidence="3 5" id="KW-0863">Zinc-finger</keyword>
<evidence type="ECO:0000313" key="7">
    <source>
        <dbReference type="EMBL" id="CAL1368023.1"/>
    </source>
</evidence>
<dbReference type="GO" id="GO:0016874">
    <property type="term" value="F:ligase activity"/>
    <property type="evidence" value="ECO:0007669"/>
    <property type="project" value="UniProtKB-KW"/>
</dbReference>
<dbReference type="AlphaFoldDB" id="A0AAV2D7X1"/>
<dbReference type="FunFam" id="3.30.40.10:FF:000208">
    <property type="entry name" value="Zinc finger protein-related isoform 1"/>
    <property type="match status" value="1"/>
</dbReference>
<gene>
    <name evidence="7" type="ORF">LTRI10_LOCUS11377</name>
</gene>
<dbReference type="Pfam" id="PF13639">
    <property type="entry name" value="zf-RING_2"/>
    <property type="match status" value="1"/>
</dbReference>
<dbReference type="CDD" id="cd16464">
    <property type="entry name" value="RING-H2_Pirh2-like"/>
    <property type="match status" value="1"/>
</dbReference>
<keyword evidence="8" id="KW-1185">Reference proteome</keyword>
<evidence type="ECO:0000256" key="5">
    <source>
        <dbReference type="PROSITE-ProRule" id="PRU00175"/>
    </source>
</evidence>
<dbReference type="InterPro" id="IPR001841">
    <property type="entry name" value="Znf_RING"/>
</dbReference>
<evidence type="ECO:0000313" key="8">
    <source>
        <dbReference type="Proteomes" id="UP001497516"/>
    </source>
</evidence>
<name>A0AAV2D7X1_9ROSI</name>
<dbReference type="GO" id="GO:0008270">
    <property type="term" value="F:zinc ion binding"/>
    <property type="evidence" value="ECO:0007669"/>
    <property type="project" value="UniProtKB-KW"/>
</dbReference>
<dbReference type="Gene3D" id="2.20.28.10">
    <property type="match status" value="1"/>
</dbReference>
<evidence type="ECO:0000256" key="3">
    <source>
        <dbReference type="ARBA" id="ARBA00022771"/>
    </source>
</evidence>
<evidence type="ECO:0000259" key="6">
    <source>
        <dbReference type="PROSITE" id="PS50089"/>
    </source>
</evidence>
<dbReference type="Gene3D" id="3.30.40.10">
    <property type="entry name" value="Zinc/RING finger domain, C3HC4 (zinc finger)"/>
    <property type="match status" value="1"/>
</dbReference>
<dbReference type="PROSITE" id="PS50089">
    <property type="entry name" value="ZF_RING_2"/>
    <property type="match status" value="1"/>
</dbReference>
<keyword evidence="2" id="KW-0479">Metal-binding</keyword>
<dbReference type="EMBL" id="OZ034815">
    <property type="protein sequence ID" value="CAL1368023.1"/>
    <property type="molecule type" value="Genomic_DNA"/>
</dbReference>
<dbReference type="PANTHER" id="PTHR21319:SF39">
    <property type="entry name" value="ZINC FINGER PROTEIN"/>
    <property type="match status" value="1"/>
</dbReference>
<reference evidence="7 8" key="1">
    <citation type="submission" date="2024-04" db="EMBL/GenBank/DDBJ databases">
        <authorList>
            <person name="Fracassetti M."/>
        </authorList>
    </citation>
    <scope>NUCLEOTIDE SEQUENCE [LARGE SCALE GENOMIC DNA]</scope>
</reference>
<dbReference type="GO" id="GO:0016567">
    <property type="term" value="P:protein ubiquitination"/>
    <property type="evidence" value="ECO:0007669"/>
    <property type="project" value="TreeGrafter"/>
</dbReference>
<dbReference type="Proteomes" id="UP001497516">
    <property type="component" value="Chromosome 2"/>
</dbReference>
<dbReference type="GO" id="GO:0006511">
    <property type="term" value="P:ubiquitin-dependent protein catabolic process"/>
    <property type="evidence" value="ECO:0007669"/>
    <property type="project" value="TreeGrafter"/>
</dbReference>
<dbReference type="GO" id="GO:0006879">
    <property type="term" value="P:intracellular iron ion homeostasis"/>
    <property type="evidence" value="ECO:0007669"/>
    <property type="project" value="UniProtKB-ARBA"/>
</dbReference>
<dbReference type="InterPro" id="IPR013083">
    <property type="entry name" value="Znf_RING/FYVE/PHD"/>
</dbReference>
<evidence type="ECO:0000256" key="2">
    <source>
        <dbReference type="ARBA" id="ARBA00022723"/>
    </source>
</evidence>
<evidence type="ECO:0000256" key="1">
    <source>
        <dbReference type="ARBA" id="ARBA00022598"/>
    </source>
</evidence>
<keyword evidence="4" id="KW-0862">Zinc</keyword>
<dbReference type="SUPFAM" id="SSF57850">
    <property type="entry name" value="RING/U-box"/>
    <property type="match status" value="1"/>
</dbReference>
<accession>A0AAV2D7X1</accession>
<dbReference type="GO" id="GO:0061630">
    <property type="term" value="F:ubiquitin protein ligase activity"/>
    <property type="evidence" value="ECO:0007669"/>
    <property type="project" value="TreeGrafter"/>
</dbReference>
<keyword evidence="1" id="KW-0436">Ligase</keyword>
<organism evidence="7 8">
    <name type="scientific">Linum trigynum</name>
    <dbReference type="NCBI Taxonomy" id="586398"/>
    <lineage>
        <taxon>Eukaryota</taxon>
        <taxon>Viridiplantae</taxon>
        <taxon>Streptophyta</taxon>
        <taxon>Embryophyta</taxon>
        <taxon>Tracheophyta</taxon>
        <taxon>Spermatophyta</taxon>
        <taxon>Magnoliopsida</taxon>
        <taxon>eudicotyledons</taxon>
        <taxon>Gunneridae</taxon>
        <taxon>Pentapetalae</taxon>
        <taxon>rosids</taxon>
        <taxon>fabids</taxon>
        <taxon>Malpighiales</taxon>
        <taxon>Linaceae</taxon>
        <taxon>Linum</taxon>
    </lineage>
</organism>
<dbReference type="InterPro" id="IPR039512">
    <property type="entry name" value="RCHY1_zinc-ribbon"/>
</dbReference>
<dbReference type="SMART" id="SM00184">
    <property type="entry name" value="RING"/>
    <property type="match status" value="1"/>
</dbReference>
<proteinExistence type="predicted"/>